<feature type="compositionally biased region" description="Basic residues" evidence="1">
    <location>
        <begin position="250"/>
        <end position="265"/>
    </location>
</feature>
<gene>
    <name evidence="3" type="ORF">AB0C36_03065</name>
</gene>
<reference evidence="3 4" key="1">
    <citation type="submission" date="2024-06" db="EMBL/GenBank/DDBJ databases">
        <title>The Natural Products Discovery Center: Release of the First 8490 Sequenced Strains for Exploring Actinobacteria Biosynthetic Diversity.</title>
        <authorList>
            <person name="Kalkreuter E."/>
            <person name="Kautsar S.A."/>
            <person name="Yang D."/>
            <person name="Bader C.D."/>
            <person name="Teijaro C.N."/>
            <person name="Fluegel L."/>
            <person name="Davis C.M."/>
            <person name="Simpson J.R."/>
            <person name="Lauterbach L."/>
            <person name="Steele A.D."/>
            <person name="Gui C."/>
            <person name="Meng S."/>
            <person name="Li G."/>
            <person name="Viehrig K."/>
            <person name="Ye F."/>
            <person name="Su P."/>
            <person name="Kiefer A.F."/>
            <person name="Nichols A."/>
            <person name="Cepeda A.J."/>
            <person name="Yan W."/>
            <person name="Fan B."/>
            <person name="Jiang Y."/>
            <person name="Adhikari A."/>
            <person name="Zheng C.-J."/>
            <person name="Schuster L."/>
            <person name="Cowan T.M."/>
            <person name="Smanski M.J."/>
            <person name="Chevrette M.G."/>
            <person name="De Carvalho L.P.S."/>
            <person name="Shen B."/>
        </authorList>
    </citation>
    <scope>NUCLEOTIDE SEQUENCE [LARGE SCALE GENOMIC DNA]</scope>
    <source>
        <strain evidence="3 4">NPDC048946</strain>
    </source>
</reference>
<evidence type="ECO:0000313" key="4">
    <source>
        <dbReference type="Proteomes" id="UP001551482"/>
    </source>
</evidence>
<sequence length="265" mass="25883">MSDGEGVVDGLIDGTLGNAVAGTHGLMDIGGAAGGAAKGALTTVTEIAMIPPKAFANMLGLKPGPTVAAVLAGAGLAWKQGAFQGAIAQWNAVVAAGAGTGAAGAATSSGVVAASAGAAVPAAPVIAVAGVAVASVAAFAALRKYGPLIGAKGRAKFGSAREGSTPAPTGERGAERRRRRRRGPQGQGPGDARPFGARGPKAARKARRAARSKRFATAAAPESTGRPTLIRRAAPGHRAGLIGRLGTGRGRSRGKGLGKSLGLRR</sequence>
<keyword evidence="4" id="KW-1185">Reference proteome</keyword>
<keyword evidence="2" id="KW-1133">Transmembrane helix</keyword>
<evidence type="ECO:0000313" key="3">
    <source>
        <dbReference type="EMBL" id="MEU8132465.1"/>
    </source>
</evidence>
<evidence type="ECO:0000256" key="2">
    <source>
        <dbReference type="SAM" id="Phobius"/>
    </source>
</evidence>
<dbReference type="RefSeq" id="WP_358348334.1">
    <property type="nucleotide sequence ID" value="NZ_JBEZFP010000005.1"/>
</dbReference>
<keyword evidence="2" id="KW-0812">Transmembrane</keyword>
<evidence type="ECO:0000256" key="1">
    <source>
        <dbReference type="SAM" id="MobiDB-lite"/>
    </source>
</evidence>
<feature type="compositionally biased region" description="Basic residues" evidence="1">
    <location>
        <begin position="201"/>
        <end position="214"/>
    </location>
</feature>
<name>A0ABV3D9Q6_9ACTN</name>
<dbReference type="EMBL" id="JBEZFP010000005">
    <property type="protein sequence ID" value="MEU8132465.1"/>
    <property type="molecule type" value="Genomic_DNA"/>
</dbReference>
<comment type="caution">
    <text evidence="3">The sequence shown here is derived from an EMBL/GenBank/DDBJ whole genome shotgun (WGS) entry which is preliminary data.</text>
</comment>
<protein>
    <submittedName>
        <fullName evidence="3">Uncharacterized protein</fullName>
    </submittedName>
</protein>
<dbReference type="Proteomes" id="UP001551482">
    <property type="component" value="Unassembled WGS sequence"/>
</dbReference>
<proteinExistence type="predicted"/>
<feature type="region of interest" description="Disordered" evidence="1">
    <location>
        <begin position="155"/>
        <end position="265"/>
    </location>
</feature>
<keyword evidence="2" id="KW-0472">Membrane</keyword>
<feature type="transmembrane region" description="Helical" evidence="2">
    <location>
        <begin position="122"/>
        <end position="142"/>
    </location>
</feature>
<feature type="compositionally biased region" description="Low complexity" evidence="1">
    <location>
        <begin position="190"/>
        <end position="200"/>
    </location>
</feature>
<organism evidence="3 4">
    <name type="scientific">Streptodolium elevatio</name>
    <dbReference type="NCBI Taxonomy" id="3157996"/>
    <lineage>
        <taxon>Bacteria</taxon>
        <taxon>Bacillati</taxon>
        <taxon>Actinomycetota</taxon>
        <taxon>Actinomycetes</taxon>
        <taxon>Kitasatosporales</taxon>
        <taxon>Streptomycetaceae</taxon>
        <taxon>Streptodolium</taxon>
    </lineage>
</organism>
<accession>A0ABV3D9Q6</accession>